<feature type="compositionally biased region" description="Low complexity" evidence="3">
    <location>
        <begin position="251"/>
        <end position="267"/>
    </location>
</feature>
<feature type="region of interest" description="Disordered" evidence="3">
    <location>
        <begin position="305"/>
        <end position="466"/>
    </location>
</feature>
<feature type="compositionally biased region" description="Basic and acidic residues" evidence="3">
    <location>
        <begin position="885"/>
        <end position="899"/>
    </location>
</feature>
<dbReference type="PANTHER" id="PTHR48051">
    <property type="match status" value="1"/>
</dbReference>
<dbReference type="Pfam" id="PF13855">
    <property type="entry name" value="LRR_8"/>
    <property type="match status" value="1"/>
</dbReference>
<dbReference type="AlphaFoldDB" id="W3WYW7"/>
<dbReference type="EMBL" id="KI912115">
    <property type="protein sequence ID" value="ETS78297.1"/>
    <property type="molecule type" value="Genomic_DNA"/>
</dbReference>
<organism evidence="4 5">
    <name type="scientific">Pestalotiopsis fici (strain W106-1 / CGMCC3.15140)</name>
    <dbReference type="NCBI Taxonomy" id="1229662"/>
    <lineage>
        <taxon>Eukaryota</taxon>
        <taxon>Fungi</taxon>
        <taxon>Dikarya</taxon>
        <taxon>Ascomycota</taxon>
        <taxon>Pezizomycotina</taxon>
        <taxon>Sordariomycetes</taxon>
        <taxon>Xylariomycetidae</taxon>
        <taxon>Amphisphaeriales</taxon>
        <taxon>Sporocadaceae</taxon>
        <taxon>Pestalotiopsis</taxon>
    </lineage>
</organism>
<feature type="compositionally biased region" description="Low complexity" evidence="3">
    <location>
        <begin position="228"/>
        <end position="244"/>
    </location>
</feature>
<dbReference type="InterPro" id="IPR001611">
    <property type="entry name" value="Leu-rich_rpt"/>
</dbReference>
<dbReference type="RefSeq" id="XP_007837131.1">
    <property type="nucleotide sequence ID" value="XM_007838940.1"/>
</dbReference>
<dbReference type="InterPro" id="IPR032675">
    <property type="entry name" value="LRR_dom_sf"/>
</dbReference>
<dbReference type="HOGENOM" id="CLU_007408_0_0_1"/>
<reference evidence="5" key="1">
    <citation type="journal article" date="2015" name="BMC Genomics">
        <title>Genomic and transcriptomic analysis of the endophytic fungus Pestalotiopsis fici reveals its lifestyle and high potential for synthesis of natural products.</title>
        <authorList>
            <person name="Wang X."/>
            <person name="Zhang X."/>
            <person name="Liu L."/>
            <person name="Xiang M."/>
            <person name="Wang W."/>
            <person name="Sun X."/>
            <person name="Che Y."/>
            <person name="Guo L."/>
            <person name="Liu G."/>
            <person name="Guo L."/>
            <person name="Wang C."/>
            <person name="Yin W.B."/>
            <person name="Stadler M."/>
            <person name="Zhang X."/>
            <person name="Liu X."/>
        </authorList>
    </citation>
    <scope>NUCLEOTIDE SEQUENCE [LARGE SCALE GENOMIC DNA]</scope>
    <source>
        <strain evidence="5">W106-1 / CGMCC3.15140</strain>
    </source>
</reference>
<dbReference type="GO" id="GO:0005737">
    <property type="term" value="C:cytoplasm"/>
    <property type="evidence" value="ECO:0007669"/>
    <property type="project" value="TreeGrafter"/>
</dbReference>
<name>W3WYW7_PESFW</name>
<dbReference type="SMART" id="SM00369">
    <property type="entry name" value="LRR_TYP"/>
    <property type="match status" value="9"/>
</dbReference>
<dbReference type="GeneID" id="19275372"/>
<dbReference type="KEGG" id="pfy:PFICI_10359"/>
<evidence type="ECO:0000256" key="1">
    <source>
        <dbReference type="ARBA" id="ARBA00022614"/>
    </source>
</evidence>
<feature type="compositionally biased region" description="Low complexity" evidence="3">
    <location>
        <begin position="7"/>
        <end position="16"/>
    </location>
</feature>
<dbReference type="InParanoid" id="W3WYW7"/>
<dbReference type="SUPFAM" id="SSF52058">
    <property type="entry name" value="L domain-like"/>
    <property type="match status" value="2"/>
</dbReference>
<dbReference type="OrthoDB" id="676979at2759"/>
<feature type="compositionally biased region" description="Polar residues" evidence="3">
    <location>
        <begin position="147"/>
        <end position="157"/>
    </location>
</feature>
<feature type="compositionally biased region" description="Polar residues" evidence="3">
    <location>
        <begin position="385"/>
        <end position="400"/>
    </location>
</feature>
<feature type="compositionally biased region" description="Low complexity" evidence="3">
    <location>
        <begin position="358"/>
        <end position="374"/>
    </location>
</feature>
<evidence type="ECO:0000313" key="4">
    <source>
        <dbReference type="EMBL" id="ETS78297.1"/>
    </source>
</evidence>
<dbReference type="Gene3D" id="3.80.10.10">
    <property type="entry name" value="Ribonuclease Inhibitor"/>
    <property type="match status" value="2"/>
</dbReference>
<sequence length="1153" mass="124607">MDQKRLSTSTTTNRSSALPRPVSRLPQPRASGIPTPASSIRTAPSAEGLRGRFAHPRSSVETKASEPANGSRLRTPASREQLRATSTGPSTPSRRPQRLAGPPVSSQVALRGTKTRSISQEPRVERATQAAYDGHFKQSPVVGRRPSGQSESSTFLNGSAIDEDGPHEFSPSRPTHEDVSSDALGIHSENSKPGMSLAERTMETLSQLTSPAAKRRGSNFFDPELASRRPSSRAASGSSRPGSSHQHDSSSVRSLSRPSSRLGPPESVYSSLRAPSSTHKPLPTSAQEAQFGAASGLVKPLSFRGAAGAKRASSNPPLSAIGRRTPSPEDLDDIMSKPETLTPVSRSLRPKSAIPGLSKKSSSTSLGQSSSKPSVSPARRPRKGSATSTQSLATMNTASSFKERNLSSASTISTALTVDSVEESPSATTGPKSSSALREQIAKAKAARRAAANQQAPVTTGAAPLKSPLIPTDATFDFGLAEDPFNQRQFEDSNRKVMQSRIATARTTGRLNIAAMGLKQMPDEVVKMYDLESVGHGASWAESVDLTRLIAADNEFEVLDDSVFPDTDPMDFADADEGNGHQFGGLEALDLHGNLLMALPLGLRRLQNLTSLNLAQNKLANDSFEILSQIGSLRDLKLGGNLLKGKMNSSFASLVNLEALDLKGNEIDALPDGFERLTRLRVLNLNENSFESLPFDALAQLPLTELYVQKNKLKGTLVDVEVEALPHLQTLDVSNNQLSLIALGPISMPSLLQLTVSMNRLNSLPDLSTWKSLMTINAAENSISAFPDGFLSSESIKSADFTSNDIRVIPPEIARMDSLALLRMAGNPLRDKKFISMTTEELKDSLATRLTPLPEEQAGVEQPSNEVVESADHESYFYQPGKAQGLRDDQDDNESRSDTDNFATPPTSAPQSPIGARSRPLSSLTWPIKPGGVLDRANTNSSSLNPVICSKLVGGDAVREIRLQHNTFPSFPDSLSFFADTLTSINISHNRLDGEAFMGEGFEFPALRELHIAHNQIASLAPLITHLQAPNLQKLDISFNRVATLPVLRESFPRLDVLLVSNNRLEELDPTSVAGLRVVAADNNEIAHLNPRLGLLNLQRLEVTGNRFRVPRWDVLERGTEATLRWLRGRVPVAEVDEWKQKVGIKDEDDDFE</sequence>
<dbReference type="OMA" id="SWQIKSG"/>
<feature type="compositionally biased region" description="Polar residues" evidence="3">
    <location>
        <begin position="423"/>
        <end position="437"/>
    </location>
</feature>
<proteinExistence type="predicted"/>
<dbReference type="Proteomes" id="UP000030651">
    <property type="component" value="Unassembled WGS sequence"/>
</dbReference>
<dbReference type="Pfam" id="PF13516">
    <property type="entry name" value="LRR_6"/>
    <property type="match status" value="1"/>
</dbReference>
<feature type="compositionally biased region" description="Low complexity" evidence="3">
    <location>
        <begin position="406"/>
        <end position="417"/>
    </location>
</feature>
<feature type="compositionally biased region" description="Polar residues" evidence="3">
    <location>
        <begin position="268"/>
        <end position="288"/>
    </location>
</feature>
<dbReference type="PROSITE" id="PS51450">
    <property type="entry name" value="LRR"/>
    <property type="match status" value="3"/>
</dbReference>
<dbReference type="STRING" id="1229662.W3WYW7"/>
<evidence type="ECO:0000256" key="2">
    <source>
        <dbReference type="ARBA" id="ARBA00022737"/>
    </source>
</evidence>
<feature type="compositionally biased region" description="Polar residues" evidence="3">
    <location>
        <begin position="900"/>
        <end position="911"/>
    </location>
</feature>
<keyword evidence="1" id="KW-0433">Leucine-rich repeat</keyword>
<dbReference type="InterPro" id="IPR050216">
    <property type="entry name" value="LRR_domain-containing"/>
</dbReference>
<dbReference type="SMART" id="SM00364">
    <property type="entry name" value="LRR_BAC"/>
    <property type="match status" value="6"/>
</dbReference>
<evidence type="ECO:0008006" key="6">
    <source>
        <dbReference type="Google" id="ProtNLM"/>
    </source>
</evidence>
<gene>
    <name evidence="4" type="ORF">PFICI_10359</name>
</gene>
<dbReference type="PANTHER" id="PTHR48051:SF27">
    <property type="entry name" value="LEUCINE-RICH REPEAT-CONTAINING PROTEIN 40"/>
    <property type="match status" value="1"/>
</dbReference>
<protein>
    <recommendedName>
        <fullName evidence="6">Leucine-rich repeat-containing protein 40</fullName>
    </recommendedName>
</protein>
<feature type="region of interest" description="Disordered" evidence="3">
    <location>
        <begin position="1"/>
        <end position="288"/>
    </location>
</feature>
<evidence type="ECO:0000256" key="3">
    <source>
        <dbReference type="SAM" id="MobiDB-lite"/>
    </source>
</evidence>
<accession>W3WYW7</accession>
<keyword evidence="2" id="KW-0677">Repeat</keyword>
<feature type="region of interest" description="Disordered" evidence="3">
    <location>
        <begin position="879"/>
        <end position="923"/>
    </location>
</feature>
<feature type="compositionally biased region" description="Polar residues" evidence="3">
    <location>
        <begin position="83"/>
        <end position="94"/>
    </location>
</feature>
<dbReference type="eggNOG" id="KOG0472">
    <property type="taxonomic scope" value="Eukaryota"/>
</dbReference>
<dbReference type="InterPro" id="IPR003591">
    <property type="entry name" value="Leu-rich_rpt_typical-subtyp"/>
</dbReference>
<keyword evidence="5" id="KW-1185">Reference proteome</keyword>
<evidence type="ECO:0000313" key="5">
    <source>
        <dbReference type="Proteomes" id="UP000030651"/>
    </source>
</evidence>